<organism evidence="2 3">
    <name type="scientific">Stylosanthes scabra</name>
    <dbReference type="NCBI Taxonomy" id="79078"/>
    <lineage>
        <taxon>Eukaryota</taxon>
        <taxon>Viridiplantae</taxon>
        <taxon>Streptophyta</taxon>
        <taxon>Embryophyta</taxon>
        <taxon>Tracheophyta</taxon>
        <taxon>Spermatophyta</taxon>
        <taxon>Magnoliopsida</taxon>
        <taxon>eudicotyledons</taxon>
        <taxon>Gunneridae</taxon>
        <taxon>Pentapetalae</taxon>
        <taxon>rosids</taxon>
        <taxon>fabids</taxon>
        <taxon>Fabales</taxon>
        <taxon>Fabaceae</taxon>
        <taxon>Papilionoideae</taxon>
        <taxon>50 kb inversion clade</taxon>
        <taxon>dalbergioids sensu lato</taxon>
        <taxon>Dalbergieae</taxon>
        <taxon>Pterocarpus clade</taxon>
        <taxon>Stylosanthes</taxon>
    </lineage>
</organism>
<name>A0ABU6VSR0_9FABA</name>
<dbReference type="Proteomes" id="UP001341840">
    <property type="component" value="Unassembled WGS sequence"/>
</dbReference>
<comment type="caution">
    <text evidence="2">The sequence shown here is derived from an EMBL/GenBank/DDBJ whole genome shotgun (WGS) entry which is preliminary data.</text>
</comment>
<keyword evidence="3" id="KW-1185">Reference proteome</keyword>
<evidence type="ECO:0000256" key="1">
    <source>
        <dbReference type="SAM" id="MobiDB-lite"/>
    </source>
</evidence>
<evidence type="ECO:0008006" key="4">
    <source>
        <dbReference type="Google" id="ProtNLM"/>
    </source>
</evidence>
<proteinExistence type="predicted"/>
<protein>
    <recommendedName>
        <fullName evidence="4">DUF5681 domain-containing protein</fullName>
    </recommendedName>
</protein>
<evidence type="ECO:0000313" key="2">
    <source>
        <dbReference type="EMBL" id="MED6175765.1"/>
    </source>
</evidence>
<evidence type="ECO:0000313" key="3">
    <source>
        <dbReference type="Proteomes" id="UP001341840"/>
    </source>
</evidence>
<gene>
    <name evidence="2" type="ORF">PIB30_081429</name>
</gene>
<accession>A0ABU6VSR0</accession>
<reference evidence="2 3" key="1">
    <citation type="journal article" date="2023" name="Plants (Basel)">
        <title>Bridging the Gap: Combining Genomics and Transcriptomics Approaches to Understand Stylosanthes scabra, an Orphan Legume from the Brazilian Caatinga.</title>
        <authorList>
            <person name="Ferreira-Neto J.R.C."/>
            <person name="da Silva M.D."/>
            <person name="Binneck E."/>
            <person name="de Melo N.F."/>
            <person name="da Silva R.H."/>
            <person name="de Melo A.L.T.M."/>
            <person name="Pandolfi V."/>
            <person name="Bustamante F.O."/>
            <person name="Brasileiro-Vidal A.C."/>
            <person name="Benko-Iseppon A.M."/>
        </authorList>
    </citation>
    <scope>NUCLEOTIDE SEQUENCE [LARGE SCALE GENOMIC DNA]</scope>
    <source>
        <tissue evidence="2">Leaves</tissue>
    </source>
</reference>
<feature type="region of interest" description="Disordered" evidence="1">
    <location>
        <begin position="1"/>
        <end position="29"/>
    </location>
</feature>
<dbReference type="EMBL" id="JASCZI010152253">
    <property type="protein sequence ID" value="MED6175765.1"/>
    <property type="molecule type" value="Genomic_DNA"/>
</dbReference>
<sequence>MSSSSDNEAWKKGGRPKNPGGPKQKSLDSICSPSAINKLITELKEDNMKIAEVIAMGFGDLQDIPDWIVQQELYLYLASKFDLDNNLIKDDIDSIEVNVAIVERAIGLLSYDDKT</sequence>